<gene>
    <name evidence="9" type="ORF">RHIZ70_1864</name>
</gene>
<keyword evidence="5 6" id="KW-0408">Iron</keyword>
<reference evidence="10" key="1">
    <citation type="submission" date="2018-07" db="EMBL/GenBank/DDBJ databases">
        <authorList>
            <person name="Peiro R."/>
            <person name="Begona"/>
            <person name="Cbmso G."/>
            <person name="Lopez M."/>
            <person name="Gonzalez S."/>
        </authorList>
    </citation>
    <scope>NUCLEOTIDE SEQUENCE [LARGE SCALE GENOMIC DNA]</scope>
</reference>
<dbReference type="GO" id="GO:0046872">
    <property type="term" value="F:metal ion binding"/>
    <property type="evidence" value="ECO:0007669"/>
    <property type="project" value="UniProtKB-KW"/>
</dbReference>
<evidence type="ECO:0000313" key="10">
    <source>
        <dbReference type="Proteomes" id="UP000254764"/>
    </source>
</evidence>
<evidence type="ECO:0000256" key="4">
    <source>
        <dbReference type="ARBA" id="ARBA00022982"/>
    </source>
</evidence>
<evidence type="ECO:0000256" key="1">
    <source>
        <dbReference type="ARBA" id="ARBA00022448"/>
    </source>
</evidence>
<dbReference type="RefSeq" id="WP_115672621.1">
    <property type="nucleotide sequence ID" value="NZ_UEYP01000023.1"/>
</dbReference>
<dbReference type="AlphaFoldDB" id="A0A376AEA5"/>
<keyword evidence="4" id="KW-0249">Electron transport</keyword>
<keyword evidence="2 6" id="KW-0349">Heme</keyword>
<organism evidence="9 10">
    <name type="scientific">Ciceribacter selenitireducens ATCC BAA-1503</name>
    <dbReference type="NCBI Taxonomy" id="1336235"/>
    <lineage>
        <taxon>Bacteria</taxon>
        <taxon>Pseudomonadati</taxon>
        <taxon>Pseudomonadota</taxon>
        <taxon>Alphaproteobacteria</taxon>
        <taxon>Hyphomicrobiales</taxon>
        <taxon>Rhizobiaceae</taxon>
        <taxon>Ciceribacter</taxon>
    </lineage>
</organism>
<dbReference type="Pfam" id="PF00034">
    <property type="entry name" value="Cytochrom_C"/>
    <property type="match status" value="1"/>
</dbReference>
<sequence length="127" mass="13487">MKLRCLILAAALTVPAAAAFAEGDAVAGAKVFKQCQACHSAVDAKNKVGPSLMGVVDRPVATVEGFKYSKAMTEFGADGKVWSEQLLTEYLPKPRELVKGTTMTFAGLKKPEDIANVIAYLKNPTAK</sequence>
<dbReference type="SUPFAM" id="SSF46626">
    <property type="entry name" value="Cytochrome c"/>
    <property type="match status" value="1"/>
</dbReference>
<accession>A0A376AEA5</accession>
<keyword evidence="1" id="KW-0813">Transport</keyword>
<dbReference type="InterPro" id="IPR002327">
    <property type="entry name" value="Cyt_c_1A/1B"/>
</dbReference>
<dbReference type="PANTHER" id="PTHR11961">
    <property type="entry name" value="CYTOCHROME C"/>
    <property type="match status" value="1"/>
</dbReference>
<evidence type="ECO:0000313" key="9">
    <source>
        <dbReference type="EMBL" id="SSC66156.1"/>
    </source>
</evidence>
<dbReference type="InterPro" id="IPR036909">
    <property type="entry name" value="Cyt_c-like_dom_sf"/>
</dbReference>
<feature type="signal peptide" evidence="7">
    <location>
        <begin position="1"/>
        <end position="21"/>
    </location>
</feature>
<dbReference type="Proteomes" id="UP000254764">
    <property type="component" value="Unassembled WGS sequence"/>
</dbReference>
<dbReference type="GO" id="GO:0020037">
    <property type="term" value="F:heme binding"/>
    <property type="evidence" value="ECO:0007669"/>
    <property type="project" value="InterPro"/>
</dbReference>
<feature type="domain" description="Cytochrome c" evidence="8">
    <location>
        <begin position="23"/>
        <end position="125"/>
    </location>
</feature>
<evidence type="ECO:0000256" key="3">
    <source>
        <dbReference type="ARBA" id="ARBA00022723"/>
    </source>
</evidence>
<evidence type="ECO:0000256" key="5">
    <source>
        <dbReference type="ARBA" id="ARBA00023004"/>
    </source>
</evidence>
<dbReference type="InterPro" id="IPR009056">
    <property type="entry name" value="Cyt_c-like_dom"/>
</dbReference>
<evidence type="ECO:0000256" key="6">
    <source>
        <dbReference type="PROSITE-ProRule" id="PRU00433"/>
    </source>
</evidence>
<name>A0A376AEA5_9HYPH</name>
<dbReference type="PRINTS" id="PR00604">
    <property type="entry name" value="CYTCHRMECIAB"/>
</dbReference>
<dbReference type="OrthoDB" id="9805828at2"/>
<keyword evidence="3 6" id="KW-0479">Metal-binding</keyword>
<dbReference type="EMBL" id="UEYP01000023">
    <property type="protein sequence ID" value="SSC66156.1"/>
    <property type="molecule type" value="Genomic_DNA"/>
</dbReference>
<evidence type="ECO:0000259" key="8">
    <source>
        <dbReference type="PROSITE" id="PS51007"/>
    </source>
</evidence>
<feature type="chain" id="PRO_5016986256" description="Cytochrome c domain-containing protein" evidence="7">
    <location>
        <begin position="22"/>
        <end position="127"/>
    </location>
</feature>
<dbReference type="PROSITE" id="PS51007">
    <property type="entry name" value="CYTC"/>
    <property type="match status" value="1"/>
</dbReference>
<protein>
    <recommendedName>
        <fullName evidence="8">Cytochrome c domain-containing protein</fullName>
    </recommendedName>
</protein>
<dbReference type="Gene3D" id="1.10.760.10">
    <property type="entry name" value="Cytochrome c-like domain"/>
    <property type="match status" value="1"/>
</dbReference>
<keyword evidence="7" id="KW-0732">Signal</keyword>
<evidence type="ECO:0000256" key="2">
    <source>
        <dbReference type="ARBA" id="ARBA00022617"/>
    </source>
</evidence>
<proteinExistence type="predicted"/>
<dbReference type="STRING" id="1336235.GCA_000518785_01993"/>
<keyword evidence="10" id="KW-1185">Reference proteome</keyword>
<evidence type="ECO:0000256" key="7">
    <source>
        <dbReference type="SAM" id="SignalP"/>
    </source>
</evidence>
<dbReference type="GO" id="GO:0009055">
    <property type="term" value="F:electron transfer activity"/>
    <property type="evidence" value="ECO:0007669"/>
    <property type="project" value="InterPro"/>
</dbReference>